<organism evidence="1">
    <name type="scientific">marine sediment metagenome</name>
    <dbReference type="NCBI Taxonomy" id="412755"/>
    <lineage>
        <taxon>unclassified sequences</taxon>
        <taxon>metagenomes</taxon>
        <taxon>ecological metagenomes</taxon>
    </lineage>
</organism>
<name>X1DT90_9ZZZZ</name>
<gene>
    <name evidence="1" type="ORF">S01H4_43525</name>
</gene>
<accession>X1DT90</accession>
<comment type="caution">
    <text evidence="1">The sequence shown here is derived from an EMBL/GenBank/DDBJ whole genome shotgun (WGS) entry which is preliminary data.</text>
</comment>
<dbReference type="AlphaFoldDB" id="X1DT90"/>
<evidence type="ECO:0000313" key="1">
    <source>
        <dbReference type="EMBL" id="GAG99621.1"/>
    </source>
</evidence>
<proteinExistence type="predicted"/>
<dbReference type="EMBL" id="BART01024022">
    <property type="protein sequence ID" value="GAG99621.1"/>
    <property type="molecule type" value="Genomic_DNA"/>
</dbReference>
<sequence>MLDTPASPVLFFFFCLDSPQNQWVESEFIPNSGYDMKWAYYVG</sequence>
<protein>
    <submittedName>
        <fullName evidence="1">Uncharacterized protein</fullName>
    </submittedName>
</protein>
<reference evidence="1" key="1">
    <citation type="journal article" date="2014" name="Front. Microbiol.">
        <title>High frequency of phylogenetically diverse reductive dehalogenase-homologous genes in deep subseafloor sedimentary metagenomes.</title>
        <authorList>
            <person name="Kawai M."/>
            <person name="Futagami T."/>
            <person name="Toyoda A."/>
            <person name="Takaki Y."/>
            <person name="Nishi S."/>
            <person name="Hori S."/>
            <person name="Arai W."/>
            <person name="Tsubouchi T."/>
            <person name="Morono Y."/>
            <person name="Uchiyama I."/>
            <person name="Ito T."/>
            <person name="Fujiyama A."/>
            <person name="Inagaki F."/>
            <person name="Takami H."/>
        </authorList>
    </citation>
    <scope>NUCLEOTIDE SEQUENCE</scope>
    <source>
        <strain evidence="1">Expedition CK06-06</strain>
    </source>
</reference>